<dbReference type="AlphaFoldDB" id="A0A8S4AJ73"/>
<name>A0A8S4AJ73_9TELE</name>
<keyword evidence="3" id="KW-1185">Reference proteome</keyword>
<proteinExistence type="predicted"/>
<evidence type="ECO:0000313" key="3">
    <source>
        <dbReference type="Proteomes" id="UP000677803"/>
    </source>
</evidence>
<reference evidence="2" key="1">
    <citation type="submission" date="2021-05" db="EMBL/GenBank/DDBJ databases">
        <authorList>
            <person name="Tigano A."/>
        </authorList>
    </citation>
    <scope>NUCLEOTIDE SEQUENCE</scope>
</reference>
<dbReference type="EMBL" id="CAJRST010004446">
    <property type="protein sequence ID" value="CAG5872337.1"/>
    <property type="molecule type" value="Genomic_DNA"/>
</dbReference>
<feature type="region of interest" description="Disordered" evidence="1">
    <location>
        <begin position="154"/>
        <end position="195"/>
    </location>
</feature>
<dbReference type="Proteomes" id="UP000677803">
    <property type="component" value="Unassembled WGS sequence"/>
</dbReference>
<comment type="caution">
    <text evidence="2">The sequence shown here is derived from an EMBL/GenBank/DDBJ whole genome shotgun (WGS) entry which is preliminary data.</text>
</comment>
<evidence type="ECO:0000256" key="1">
    <source>
        <dbReference type="SAM" id="MobiDB-lite"/>
    </source>
</evidence>
<sequence>MSTKVREIECKLAVWYVLFSPTLTKKVLLAMSACIRQWAAVTTQDSLSREPPQKGCALLRLADRYISDTYKSEEALMEGSVGKAQESGFLALVRLATVLPVAPFGESAGLMVLVTELDCTLTRPQLNCPEAAKNKTRREDFFKMAAVEPALAVQHHQTRQSLMSGKSKGKEDHAAKGECKTRRTAGSAKSHEHKAAELHGRSMAFPLRRSTSGLQQFYERHGCIMIPSLRIELRTVSPTSVPAAADLGGGSSPWERRRAAAAAAGEEGEEEEEVAAAATSPVPIPVGARLLIC</sequence>
<evidence type="ECO:0000313" key="2">
    <source>
        <dbReference type="EMBL" id="CAG5872337.1"/>
    </source>
</evidence>
<protein>
    <submittedName>
        <fullName evidence="2">(Atlantic silverside) hypothetical protein</fullName>
    </submittedName>
</protein>
<organism evidence="2 3">
    <name type="scientific">Menidia menidia</name>
    <name type="common">Atlantic silverside</name>
    <dbReference type="NCBI Taxonomy" id="238744"/>
    <lineage>
        <taxon>Eukaryota</taxon>
        <taxon>Metazoa</taxon>
        <taxon>Chordata</taxon>
        <taxon>Craniata</taxon>
        <taxon>Vertebrata</taxon>
        <taxon>Euteleostomi</taxon>
        <taxon>Actinopterygii</taxon>
        <taxon>Neopterygii</taxon>
        <taxon>Teleostei</taxon>
        <taxon>Neoteleostei</taxon>
        <taxon>Acanthomorphata</taxon>
        <taxon>Ovalentaria</taxon>
        <taxon>Atherinomorphae</taxon>
        <taxon>Atheriniformes</taxon>
        <taxon>Atherinopsidae</taxon>
        <taxon>Menidiinae</taxon>
        <taxon>Menidia</taxon>
    </lineage>
</organism>
<gene>
    <name evidence="2" type="ORF">MMEN_LOCUS4997</name>
</gene>
<accession>A0A8S4AJ73</accession>
<feature type="compositionally biased region" description="Basic and acidic residues" evidence="1">
    <location>
        <begin position="168"/>
        <end position="181"/>
    </location>
</feature>
<feature type="region of interest" description="Disordered" evidence="1">
    <location>
        <begin position="243"/>
        <end position="278"/>
    </location>
</feature>